<evidence type="ECO:0000259" key="2">
    <source>
        <dbReference type="Pfam" id="PF21074"/>
    </source>
</evidence>
<keyword evidence="3" id="KW-0560">Oxidoreductase</keyword>
<organism evidence="3">
    <name type="scientific">uncultured Frankineae bacterium</name>
    <dbReference type="NCBI Taxonomy" id="437475"/>
    <lineage>
        <taxon>Bacteria</taxon>
        <taxon>Bacillati</taxon>
        <taxon>Actinomycetota</taxon>
        <taxon>Actinomycetes</taxon>
        <taxon>Frankiales</taxon>
        <taxon>environmental samples</taxon>
    </lineage>
</organism>
<dbReference type="Gene3D" id="3.40.50.720">
    <property type="entry name" value="NAD(P)-binding Rossmann-like Domain"/>
    <property type="match status" value="1"/>
</dbReference>
<dbReference type="Pfam" id="PF21074">
    <property type="entry name" value="GDH_C"/>
    <property type="match status" value="1"/>
</dbReference>
<dbReference type="InterPro" id="IPR048381">
    <property type="entry name" value="GDH_C"/>
</dbReference>
<dbReference type="SUPFAM" id="SSF51735">
    <property type="entry name" value="NAD(P)-binding Rossmann-fold domains"/>
    <property type="match status" value="1"/>
</dbReference>
<dbReference type="AlphaFoldDB" id="A0A6J4MDV9"/>
<dbReference type="InterPro" id="IPR046346">
    <property type="entry name" value="Aminoacid_DH-like_N_sf"/>
</dbReference>
<protein>
    <submittedName>
        <fullName evidence="3">NAD-specific glutamate dehydrogenase, large form</fullName>
        <ecNumber evidence="3">1.4.1.2</ecNumber>
    </submittedName>
</protein>
<feature type="domain" description="NAD-glutamate dehydrogenase catalytic" evidence="1">
    <location>
        <begin position="3"/>
        <end position="450"/>
    </location>
</feature>
<evidence type="ECO:0000313" key="3">
    <source>
        <dbReference type="EMBL" id="CAA9355643.1"/>
    </source>
</evidence>
<evidence type="ECO:0000259" key="1">
    <source>
        <dbReference type="Pfam" id="PF05088"/>
    </source>
</evidence>
<dbReference type="GO" id="GO:0004352">
    <property type="term" value="F:glutamate dehydrogenase (NAD+) activity"/>
    <property type="evidence" value="ECO:0007669"/>
    <property type="project" value="UniProtKB-EC"/>
</dbReference>
<dbReference type="Pfam" id="PF05088">
    <property type="entry name" value="Bac_GDH_CD"/>
    <property type="match status" value="1"/>
</dbReference>
<proteinExistence type="predicted"/>
<dbReference type="EC" id="1.4.1.2" evidence="3"/>
<dbReference type="InterPro" id="IPR007780">
    <property type="entry name" value="NAD_Glu_DH_bac"/>
</dbReference>
<gene>
    <name evidence="3" type="ORF">AVDCRST_MAG16-2615</name>
</gene>
<dbReference type="InterPro" id="IPR036291">
    <property type="entry name" value="NAD(P)-bd_dom_sf"/>
</dbReference>
<dbReference type="PANTHER" id="PTHR43403">
    <property type="entry name" value="NAD-SPECIFIC GLUTAMATE DEHYDROGENASE"/>
    <property type="match status" value="1"/>
</dbReference>
<dbReference type="PANTHER" id="PTHR43403:SF1">
    <property type="entry name" value="NAD-SPECIFIC GLUTAMATE DEHYDROGENASE"/>
    <property type="match status" value="1"/>
</dbReference>
<dbReference type="EMBL" id="CADCUE010000249">
    <property type="protein sequence ID" value="CAA9355643.1"/>
    <property type="molecule type" value="Genomic_DNA"/>
</dbReference>
<dbReference type="GO" id="GO:0004069">
    <property type="term" value="F:L-aspartate:2-oxoglutarate aminotransferase activity"/>
    <property type="evidence" value="ECO:0007669"/>
    <property type="project" value="InterPro"/>
</dbReference>
<dbReference type="InterPro" id="IPR028971">
    <property type="entry name" value="NAD-GDH_cat"/>
</dbReference>
<dbReference type="GO" id="GO:0006538">
    <property type="term" value="P:L-glutamate catabolic process"/>
    <property type="evidence" value="ECO:0007669"/>
    <property type="project" value="InterPro"/>
</dbReference>
<name>A0A6J4MDV9_9ACTN</name>
<accession>A0A6J4MDV9</accession>
<feature type="domain" description="NAD-specific glutamate dehydrogenase C-terminal" evidence="2">
    <location>
        <begin position="495"/>
        <end position="833"/>
    </location>
</feature>
<reference evidence="3" key="1">
    <citation type="submission" date="2020-02" db="EMBL/GenBank/DDBJ databases">
        <authorList>
            <person name="Meier V. D."/>
        </authorList>
    </citation>
    <scope>NUCLEOTIDE SEQUENCE</scope>
    <source>
        <strain evidence="3">AVDCRST_MAG16</strain>
    </source>
</reference>
<sequence length="839" mass="91335">MVGMPEPAPAYEIWVYSPRVEGVHLRFGAVARGGLRWSDRREDFRTEVLGLVKAQTVKNAVIVPTGAKGGFVGKQLPDAALDREAWWAEGIACYRTFISGLLDVTDDLHTGEDGREVVVAPVDVIRYDGDDPYLVVAADKGTATFSDIANEIAQSRGFWLGDAFASGGSNGYDHKAMGITARGAWESVRRHFRELDVDPQSTDITVVGVGDMSGDVFGNGMLLSEHIRLVAAFDHRHVFLDPDPDPAVSFRERQRLFALPRSSWADYDPALLSAGAGVHSRQAKSVPLSPQVRARLGLPDGTTSMSPDELVHAVLRAPVDLFWNGGIGTYVKSSAESHASVGDKANDAVRVDGVDLRVRVVGEGGNLGLTQRGRIEAARSGVRLNTDAVDNSAGVDCSDHEVNIKIMLDRLVARGELDLGERNARLRRMTDDVARLVLRNNDEQNRTLSVESAFTADLLPAHRRFLEVLEGAGAIDRALEALPSAAELDRRVREGDGLTNPELSVLLAHAKISLRRALLHSDLPDEPWVRATLCAYFPADLGEGLAERLAEHPLHREIAATVLVNDVVAAGGLTFAFRAAEETGSDAADVVRAFAVTRSVFGLPERIAAVEALDGQVQAAEQAQLRQEQQRLLDRAVRWFLQARPEGIDVTREVERFGPTLAALAPRVPELLRGQDAAYLQTRAEELVASGVGRPEARRTTSLLFVYALLDVTEVAEATGRPAEEVAATWFAVSDRYGFDRLLTAVSALSRTDRWETLARAALRDDLYALLREFTTAVVSDGRSSTVDAATAVEHWEGERAAAVRRARQTLGELELAGRADLTALSVALRTLRTVLRRR</sequence>
<dbReference type="SUPFAM" id="SSF53223">
    <property type="entry name" value="Aminoacid dehydrogenase-like, N-terminal domain"/>
    <property type="match status" value="1"/>
</dbReference>